<evidence type="ECO:0000313" key="1">
    <source>
        <dbReference type="EMBL" id="JAE23961.1"/>
    </source>
</evidence>
<protein>
    <submittedName>
        <fullName evidence="1">Uncharacterized protein</fullName>
    </submittedName>
</protein>
<dbReference type="AlphaFoldDB" id="A0A0A9GN36"/>
<reference evidence="1" key="1">
    <citation type="submission" date="2014-09" db="EMBL/GenBank/DDBJ databases">
        <authorList>
            <person name="Magalhaes I.L.F."/>
            <person name="Oliveira U."/>
            <person name="Santos F.R."/>
            <person name="Vidigal T.H.D.A."/>
            <person name="Brescovit A.D."/>
            <person name="Santos A.J."/>
        </authorList>
    </citation>
    <scope>NUCLEOTIDE SEQUENCE</scope>
    <source>
        <tissue evidence="1">Shoot tissue taken approximately 20 cm above the soil surface</tissue>
    </source>
</reference>
<name>A0A0A9GN36_ARUDO</name>
<reference evidence="1" key="2">
    <citation type="journal article" date="2015" name="Data Brief">
        <title>Shoot transcriptome of the giant reed, Arundo donax.</title>
        <authorList>
            <person name="Barrero R.A."/>
            <person name="Guerrero F.D."/>
            <person name="Moolhuijzen P."/>
            <person name="Goolsby J.A."/>
            <person name="Tidwell J."/>
            <person name="Bellgard S.E."/>
            <person name="Bellgard M.I."/>
        </authorList>
    </citation>
    <scope>NUCLEOTIDE SEQUENCE</scope>
    <source>
        <tissue evidence="1">Shoot tissue taken approximately 20 cm above the soil surface</tissue>
    </source>
</reference>
<organism evidence="1">
    <name type="scientific">Arundo donax</name>
    <name type="common">Giant reed</name>
    <name type="synonym">Donax arundinaceus</name>
    <dbReference type="NCBI Taxonomy" id="35708"/>
    <lineage>
        <taxon>Eukaryota</taxon>
        <taxon>Viridiplantae</taxon>
        <taxon>Streptophyta</taxon>
        <taxon>Embryophyta</taxon>
        <taxon>Tracheophyta</taxon>
        <taxon>Spermatophyta</taxon>
        <taxon>Magnoliopsida</taxon>
        <taxon>Liliopsida</taxon>
        <taxon>Poales</taxon>
        <taxon>Poaceae</taxon>
        <taxon>PACMAD clade</taxon>
        <taxon>Arundinoideae</taxon>
        <taxon>Arundineae</taxon>
        <taxon>Arundo</taxon>
    </lineage>
</organism>
<accession>A0A0A9GN36</accession>
<dbReference type="EMBL" id="GBRH01173935">
    <property type="protein sequence ID" value="JAE23961.1"/>
    <property type="molecule type" value="Transcribed_RNA"/>
</dbReference>
<sequence length="18" mass="1856">MHRRATGSSSARGPSARA</sequence>
<proteinExistence type="predicted"/>